<dbReference type="InterPro" id="IPR001782">
    <property type="entry name" value="Flag_FlgI"/>
</dbReference>
<accession>A0ABU9ECT3</accession>
<sequence length="348" mass="35263">MTTRMLLRSAAVALAALTLGAPSLEGQVSTRIKDLTVLEGDVPVRLVGYGLVVGLDGTGDRAVGTSQGGGATVRSVANLLRNLGVDVPENVIRTRNAAAVLVTAEVSSYLRRGNRFEVSVASLGDATSLRGGQLWVTPLVGELQGQPIATAQGSIMISQGNLDGARTVETSGRLPQGGVAVADLASLGLANVGRLMLNRPDLTTAQRIAETISGSLGEGTARVEDPGAVAVDIPADQDPASVLAGLGELEVIPDAIAQVIIDARDGTVAAGGPLLVGAGVVSHGYLTLTVGAEGTEPPAQGAVRMEPGVRVQDVAEALHAVGATPESIAAVFESLHQVGALRARVVVR</sequence>
<keyword evidence="3 6" id="KW-0732">Signal</keyword>
<evidence type="ECO:0000313" key="8">
    <source>
        <dbReference type="Proteomes" id="UP001484239"/>
    </source>
</evidence>
<dbReference type="Pfam" id="PF02119">
    <property type="entry name" value="FlgI"/>
    <property type="match status" value="1"/>
</dbReference>
<gene>
    <name evidence="5" type="primary">flgI</name>
    <name evidence="7" type="ORF">WI372_16140</name>
</gene>
<comment type="subunit">
    <text evidence="5">The basal body constitutes a major portion of the flagellar organelle and consists of four rings (L,P,S, and M) mounted on a central rod.</text>
</comment>
<organism evidence="7 8">
    <name type="scientific">Gaopeijia maritima</name>
    <dbReference type="NCBI Taxonomy" id="3119007"/>
    <lineage>
        <taxon>Bacteria</taxon>
        <taxon>Pseudomonadati</taxon>
        <taxon>Gemmatimonadota</taxon>
        <taxon>Longimicrobiia</taxon>
        <taxon>Gaopeijiales</taxon>
        <taxon>Gaopeijiaceae</taxon>
        <taxon>Gaopeijia</taxon>
    </lineage>
</organism>
<comment type="similarity">
    <text evidence="5">Belongs to the FlgI family.</text>
</comment>
<name>A0ABU9ECT3_9BACT</name>
<dbReference type="PRINTS" id="PR01010">
    <property type="entry name" value="FLGPRINGFLGI"/>
</dbReference>
<evidence type="ECO:0000256" key="5">
    <source>
        <dbReference type="HAMAP-Rule" id="MF_00416"/>
    </source>
</evidence>
<feature type="chain" id="PRO_5045845611" description="Flagellar P-ring protein" evidence="6">
    <location>
        <begin position="16"/>
        <end position="348"/>
    </location>
</feature>
<dbReference type="HAMAP" id="MF_00416">
    <property type="entry name" value="FlgI"/>
    <property type="match status" value="1"/>
</dbReference>
<evidence type="ECO:0000256" key="1">
    <source>
        <dbReference type="ARBA" id="ARBA00002591"/>
    </source>
</evidence>
<evidence type="ECO:0000256" key="4">
    <source>
        <dbReference type="ARBA" id="ARBA00023143"/>
    </source>
</evidence>
<feature type="signal peptide" evidence="6">
    <location>
        <begin position="1"/>
        <end position="15"/>
    </location>
</feature>
<keyword evidence="7" id="KW-0966">Cell projection</keyword>
<keyword evidence="4 5" id="KW-0975">Bacterial flagellum</keyword>
<dbReference type="EMBL" id="JBBHLI010000012">
    <property type="protein sequence ID" value="MEK9502524.1"/>
    <property type="molecule type" value="Genomic_DNA"/>
</dbReference>
<comment type="caution">
    <text evidence="7">The sequence shown here is derived from an EMBL/GenBank/DDBJ whole genome shotgun (WGS) entry which is preliminary data.</text>
</comment>
<keyword evidence="8" id="KW-1185">Reference proteome</keyword>
<comment type="function">
    <text evidence="1 5">Assembles around the rod to form the L-ring and probably protects the motor/basal body from shearing forces during rotation.</text>
</comment>
<keyword evidence="7" id="KW-0969">Cilium</keyword>
<protein>
    <recommendedName>
        <fullName evidence="5">Flagellar P-ring protein</fullName>
    </recommendedName>
    <alternativeName>
        <fullName evidence="5">Basal body P-ring protein</fullName>
    </alternativeName>
</protein>
<reference evidence="7 8" key="1">
    <citation type="submission" date="2024-02" db="EMBL/GenBank/DDBJ databases">
        <title>A novel Gemmatimonadota bacterium.</title>
        <authorList>
            <person name="Du Z.-J."/>
            <person name="Ye Y.-Q."/>
        </authorList>
    </citation>
    <scope>NUCLEOTIDE SEQUENCE [LARGE SCALE GENOMIC DNA]</scope>
    <source>
        <strain evidence="7 8">DH-20</strain>
    </source>
</reference>
<evidence type="ECO:0000313" key="7">
    <source>
        <dbReference type="EMBL" id="MEK9502524.1"/>
    </source>
</evidence>
<dbReference type="PANTHER" id="PTHR30381">
    <property type="entry name" value="FLAGELLAR P-RING PERIPLASMIC PROTEIN FLGI"/>
    <property type="match status" value="1"/>
</dbReference>
<dbReference type="PANTHER" id="PTHR30381:SF0">
    <property type="entry name" value="FLAGELLAR P-RING PROTEIN"/>
    <property type="match status" value="1"/>
</dbReference>
<evidence type="ECO:0000256" key="3">
    <source>
        <dbReference type="ARBA" id="ARBA00022729"/>
    </source>
</evidence>
<proteinExistence type="inferred from homology"/>
<evidence type="ECO:0000256" key="2">
    <source>
        <dbReference type="ARBA" id="ARBA00004117"/>
    </source>
</evidence>
<dbReference type="Proteomes" id="UP001484239">
    <property type="component" value="Unassembled WGS sequence"/>
</dbReference>
<evidence type="ECO:0000256" key="6">
    <source>
        <dbReference type="SAM" id="SignalP"/>
    </source>
</evidence>
<keyword evidence="7" id="KW-0282">Flagellum</keyword>
<dbReference type="RefSeq" id="WP_405280564.1">
    <property type="nucleotide sequence ID" value="NZ_JBBHLI010000012.1"/>
</dbReference>
<comment type="subcellular location">
    <subcellularLocation>
        <location evidence="2 5">Bacterial flagellum basal body</location>
    </subcellularLocation>
</comment>